<evidence type="ECO:0000313" key="3">
    <source>
        <dbReference type="Proteomes" id="UP000263094"/>
    </source>
</evidence>
<protein>
    <submittedName>
        <fullName evidence="2">Uncharacterized protein</fullName>
    </submittedName>
</protein>
<sequence length="64" mass="6754">MASRGPGDGERTLFAVALVVVSLLWMTQGLAAWATVLCVVGAVAGAVGIVHFGRRYMRLRGNSH</sequence>
<dbReference type="EMBL" id="QUAK01000051">
    <property type="protein sequence ID" value="RFU86878.1"/>
    <property type="molecule type" value="Genomic_DNA"/>
</dbReference>
<keyword evidence="1" id="KW-0472">Membrane</keyword>
<evidence type="ECO:0000313" key="2">
    <source>
        <dbReference type="EMBL" id="RFU86878.1"/>
    </source>
</evidence>
<evidence type="ECO:0000256" key="1">
    <source>
        <dbReference type="SAM" id="Phobius"/>
    </source>
</evidence>
<reference evidence="2 3" key="1">
    <citation type="submission" date="2018-08" db="EMBL/GenBank/DDBJ databases">
        <title>Isolation, diversity and antifungal activity of Actinobacteria from wheat.</title>
        <authorList>
            <person name="Han C."/>
        </authorList>
    </citation>
    <scope>NUCLEOTIDE SEQUENCE [LARGE SCALE GENOMIC DNA]</scope>
    <source>
        <strain evidence="2 3">NEAU-YY421</strain>
    </source>
</reference>
<keyword evidence="1" id="KW-0812">Transmembrane</keyword>
<dbReference type="AlphaFoldDB" id="A0A372M7E4"/>
<dbReference type="Proteomes" id="UP000263094">
    <property type="component" value="Unassembled WGS sequence"/>
</dbReference>
<feature type="transmembrane region" description="Helical" evidence="1">
    <location>
        <begin position="33"/>
        <end position="53"/>
    </location>
</feature>
<feature type="transmembrane region" description="Helical" evidence="1">
    <location>
        <begin position="12"/>
        <end position="27"/>
    </location>
</feature>
<proteinExistence type="predicted"/>
<gene>
    <name evidence="2" type="ORF">DY218_09515</name>
</gene>
<keyword evidence="3" id="KW-1185">Reference proteome</keyword>
<comment type="caution">
    <text evidence="2">The sequence shown here is derived from an EMBL/GenBank/DDBJ whole genome shotgun (WGS) entry which is preliminary data.</text>
</comment>
<accession>A0A372M7E4</accession>
<keyword evidence="1" id="KW-1133">Transmembrane helix</keyword>
<name>A0A372M7E4_9ACTN</name>
<organism evidence="2 3">
    <name type="scientific">Streptomyces triticagri</name>
    <dbReference type="NCBI Taxonomy" id="2293568"/>
    <lineage>
        <taxon>Bacteria</taxon>
        <taxon>Bacillati</taxon>
        <taxon>Actinomycetota</taxon>
        <taxon>Actinomycetes</taxon>
        <taxon>Kitasatosporales</taxon>
        <taxon>Streptomycetaceae</taxon>
        <taxon>Streptomyces</taxon>
    </lineage>
</organism>